<keyword evidence="2" id="KW-1185">Reference proteome</keyword>
<accession>A0A0N4ZL60</accession>
<dbReference type="WBParaSite" id="PTRK_0000901600.1">
    <property type="protein sequence ID" value="PTRK_0000901600.1"/>
    <property type="gene ID" value="PTRK_0000901600"/>
</dbReference>
<dbReference type="InterPro" id="IPR052961">
    <property type="entry name" value="Oxido-Kinase-like_Enzymes"/>
</dbReference>
<dbReference type="Pfam" id="PF07914">
    <property type="entry name" value="DUF1679"/>
    <property type="match status" value="1"/>
</dbReference>
<evidence type="ECO:0000259" key="1">
    <source>
        <dbReference type="SMART" id="SM00587"/>
    </source>
</evidence>
<evidence type="ECO:0000313" key="3">
    <source>
        <dbReference type="WBParaSite" id="PTRK_0000901600.1"/>
    </source>
</evidence>
<dbReference type="SUPFAM" id="SSF56112">
    <property type="entry name" value="Protein kinase-like (PK-like)"/>
    <property type="match status" value="1"/>
</dbReference>
<dbReference type="SMART" id="SM00587">
    <property type="entry name" value="CHK"/>
    <property type="match status" value="1"/>
</dbReference>
<dbReference type="PANTHER" id="PTHR23020">
    <property type="entry name" value="UNCHARACTERIZED NUCLEAR HORMONE RECEPTOR-RELATED"/>
    <property type="match status" value="1"/>
</dbReference>
<dbReference type="InterPro" id="IPR012877">
    <property type="entry name" value="Dhs-27"/>
</dbReference>
<feature type="domain" description="CHK kinase-like" evidence="1">
    <location>
        <begin position="146"/>
        <end position="337"/>
    </location>
</feature>
<dbReference type="Gene3D" id="3.90.1200.10">
    <property type="match status" value="1"/>
</dbReference>
<dbReference type="InterPro" id="IPR015897">
    <property type="entry name" value="CHK_kinase-like"/>
</dbReference>
<sequence>MYYDRFIGETNIPIGWVVECLKKKSEDFRLAIGNSEISNFKVIDICNNLGFSSRIYKVTINFVDNQRQPYDIVVKTPGVDNYKKLCESEIENTLANDEAINEEGLALYHYQEMLVYTEMLKEIDGLKYPKCYGGKKLIPGKQNGAIIMDDLSNKGACVPFYIPLNINQIQNLFKELMKLHVFSYTKGKQWRRKLQNKMEPNGVNFVKKFIELQWKVVQKFMPKDKFNEIDNIFNRMITHYYDITTHHIFSLPEAQGENAVIVHGDFWTNNLMFKLDSEGNITNEVESIIDWQVVYEGAVCLDMARLLSTCVTPEIRHYVENNIIPNYYQELKDKVCNGGGEFSMTYENFKHIYDFCFIDQSFHSITVTGFMLSHTEIKEEDKNIWDERKSVMSNKIYHAMKDAYEKAKILKPEWLI</sequence>
<protein>
    <submittedName>
        <fullName evidence="3">CHK domain-containing protein</fullName>
    </submittedName>
</protein>
<proteinExistence type="predicted"/>
<evidence type="ECO:0000313" key="2">
    <source>
        <dbReference type="Proteomes" id="UP000038045"/>
    </source>
</evidence>
<dbReference type="InterPro" id="IPR011009">
    <property type="entry name" value="Kinase-like_dom_sf"/>
</dbReference>
<dbReference type="AlphaFoldDB" id="A0A0N4ZL60"/>
<reference evidence="3" key="1">
    <citation type="submission" date="2017-02" db="UniProtKB">
        <authorList>
            <consortium name="WormBaseParasite"/>
        </authorList>
    </citation>
    <scope>IDENTIFICATION</scope>
</reference>
<organism evidence="2 3">
    <name type="scientific">Parastrongyloides trichosuri</name>
    <name type="common">Possum-specific nematode worm</name>
    <dbReference type="NCBI Taxonomy" id="131310"/>
    <lineage>
        <taxon>Eukaryota</taxon>
        <taxon>Metazoa</taxon>
        <taxon>Ecdysozoa</taxon>
        <taxon>Nematoda</taxon>
        <taxon>Chromadorea</taxon>
        <taxon>Rhabditida</taxon>
        <taxon>Tylenchina</taxon>
        <taxon>Panagrolaimomorpha</taxon>
        <taxon>Strongyloidoidea</taxon>
        <taxon>Strongyloididae</taxon>
        <taxon>Parastrongyloides</taxon>
    </lineage>
</organism>
<dbReference type="Proteomes" id="UP000038045">
    <property type="component" value="Unplaced"/>
</dbReference>
<name>A0A0N4ZL60_PARTI</name>
<dbReference type="PANTHER" id="PTHR23020:SF41">
    <property type="entry name" value="AMINOGLYCOSIDE PHOSPHOTRANSFERASE DOMAIN-CONTAINING PROTEIN"/>
    <property type="match status" value="1"/>
</dbReference>